<name>A0A315ZZB2_9FIRM</name>
<keyword evidence="1" id="KW-1133">Transmembrane helix</keyword>
<keyword evidence="1" id="KW-0812">Transmembrane</keyword>
<gene>
    <name evidence="2" type="ORF">SAMN05216529_106195</name>
</gene>
<protein>
    <submittedName>
        <fullName evidence="2">Uncharacterized protein</fullName>
    </submittedName>
</protein>
<proteinExistence type="predicted"/>
<feature type="transmembrane region" description="Helical" evidence="1">
    <location>
        <begin position="12"/>
        <end position="29"/>
    </location>
</feature>
<evidence type="ECO:0000313" key="3">
    <source>
        <dbReference type="Proteomes" id="UP000254051"/>
    </source>
</evidence>
<keyword evidence="1" id="KW-0472">Membrane</keyword>
<keyword evidence="3" id="KW-1185">Reference proteome</keyword>
<organism evidence="2 3">
    <name type="scientific">Faecalicatena contorta</name>
    <dbReference type="NCBI Taxonomy" id="39482"/>
    <lineage>
        <taxon>Bacteria</taxon>
        <taxon>Bacillati</taxon>
        <taxon>Bacillota</taxon>
        <taxon>Clostridia</taxon>
        <taxon>Lachnospirales</taxon>
        <taxon>Lachnospiraceae</taxon>
        <taxon>Faecalicatena</taxon>
    </lineage>
</organism>
<reference evidence="3" key="1">
    <citation type="submission" date="2017-07" db="EMBL/GenBank/DDBJ databases">
        <authorList>
            <person name="Varghese N."/>
            <person name="Submissions S."/>
        </authorList>
    </citation>
    <scope>NUCLEOTIDE SEQUENCE [LARGE SCALE GENOMIC DNA]</scope>
    <source>
        <strain evidence="3">NLAE-zl-C134</strain>
    </source>
</reference>
<dbReference type="EMBL" id="UHJJ01000006">
    <property type="protein sequence ID" value="SUQ14502.1"/>
    <property type="molecule type" value="Genomic_DNA"/>
</dbReference>
<dbReference type="Proteomes" id="UP000254051">
    <property type="component" value="Unassembled WGS sequence"/>
</dbReference>
<dbReference type="RefSeq" id="WP_181392816.1">
    <property type="nucleotide sequence ID" value="NZ_QGDS01000006.1"/>
</dbReference>
<evidence type="ECO:0000256" key="1">
    <source>
        <dbReference type="SAM" id="Phobius"/>
    </source>
</evidence>
<dbReference type="AlphaFoldDB" id="A0A315ZZB2"/>
<evidence type="ECO:0000313" key="2">
    <source>
        <dbReference type="EMBL" id="SUQ14502.1"/>
    </source>
</evidence>
<sequence length="53" mass="5988">MEDGRRKIRICLLTIVLVAIVIGIFYYYFSGSIPARSNEGTLIQGPKVEYYGC</sequence>
<accession>A0A315ZZB2</accession>